<gene>
    <name evidence="1" type="ORF">UFOVP711_49</name>
</gene>
<organism evidence="1">
    <name type="scientific">uncultured Caudovirales phage</name>
    <dbReference type="NCBI Taxonomy" id="2100421"/>
    <lineage>
        <taxon>Viruses</taxon>
        <taxon>Duplodnaviria</taxon>
        <taxon>Heunggongvirae</taxon>
        <taxon>Uroviricota</taxon>
        <taxon>Caudoviricetes</taxon>
        <taxon>Peduoviridae</taxon>
        <taxon>Maltschvirus</taxon>
        <taxon>Maltschvirus maltsch</taxon>
    </lineage>
</organism>
<accession>A0A6J5NJM3</accession>
<protein>
    <submittedName>
        <fullName evidence="1">Uncharacterized protein</fullName>
    </submittedName>
</protein>
<sequence length="73" mass="8466">MSEAITIQDAGEVTFDCLCAAEDIYEGWFSNDDQIDWEPFWDRLEKYGFAVASLDCGATRKIQRHIRKFKNEA</sequence>
<name>A0A6J5NJM3_9CAUD</name>
<dbReference type="EMBL" id="LR796677">
    <property type="protein sequence ID" value="CAB4159053.1"/>
    <property type="molecule type" value="Genomic_DNA"/>
</dbReference>
<reference evidence="1" key="1">
    <citation type="submission" date="2020-04" db="EMBL/GenBank/DDBJ databases">
        <authorList>
            <person name="Chiriac C."/>
            <person name="Salcher M."/>
            <person name="Ghai R."/>
            <person name="Kavagutti S V."/>
        </authorList>
    </citation>
    <scope>NUCLEOTIDE SEQUENCE</scope>
</reference>
<evidence type="ECO:0000313" key="1">
    <source>
        <dbReference type="EMBL" id="CAB4159053.1"/>
    </source>
</evidence>
<proteinExistence type="predicted"/>